<dbReference type="RefSeq" id="WP_106266469.1">
    <property type="nucleotide sequence ID" value="NZ_PVTQ01000011.1"/>
</dbReference>
<proteinExistence type="predicted"/>
<keyword evidence="7" id="KW-1185">Reference proteome</keyword>
<dbReference type="PANTHER" id="PTHR33254:SF4">
    <property type="entry name" value="4-HYDROXY-4-METHYL-2-OXOGLUTARATE ALDOLASE 3-RELATED"/>
    <property type="match status" value="1"/>
</dbReference>
<gene>
    <name evidence="6" type="ORF">CLV74_111131</name>
</gene>
<dbReference type="Gene3D" id="3.50.30.40">
    <property type="entry name" value="Ribonuclease E inhibitor RraA/RraA-like"/>
    <property type="match status" value="1"/>
</dbReference>
<feature type="binding site" evidence="5">
    <location>
        <begin position="103"/>
        <end position="106"/>
    </location>
    <ligand>
        <name>substrate</name>
    </ligand>
</feature>
<comment type="cofactor">
    <cofactor evidence="1">
        <name>a divalent metal cation</name>
        <dbReference type="ChEBI" id="CHEBI:60240"/>
    </cofactor>
</comment>
<dbReference type="InterPro" id="IPR036704">
    <property type="entry name" value="RraA/RraA-like_sf"/>
</dbReference>
<dbReference type="CDD" id="cd16841">
    <property type="entry name" value="RraA_family"/>
    <property type="match status" value="1"/>
</dbReference>
<reference evidence="6 7" key="1">
    <citation type="submission" date="2018-03" db="EMBL/GenBank/DDBJ databases">
        <title>Genomic Encyclopedia of Archaeal and Bacterial Type Strains, Phase II (KMG-II): from individual species to whole genera.</title>
        <authorList>
            <person name="Goeker M."/>
        </authorList>
    </citation>
    <scope>NUCLEOTIDE SEQUENCE [LARGE SCALE GENOMIC DNA]</scope>
    <source>
        <strain evidence="6 7">DSM 100212</strain>
    </source>
</reference>
<dbReference type="Proteomes" id="UP000238392">
    <property type="component" value="Unassembled WGS sequence"/>
</dbReference>
<dbReference type="OrthoDB" id="9812532at2"/>
<dbReference type="InterPro" id="IPR005493">
    <property type="entry name" value="RraA/RraA-like"/>
</dbReference>
<organism evidence="6 7">
    <name type="scientific">Donghicola tyrosinivorans</name>
    <dbReference type="NCBI Taxonomy" id="1652492"/>
    <lineage>
        <taxon>Bacteria</taxon>
        <taxon>Pseudomonadati</taxon>
        <taxon>Pseudomonadota</taxon>
        <taxon>Alphaproteobacteria</taxon>
        <taxon>Rhodobacterales</taxon>
        <taxon>Roseobacteraceae</taxon>
        <taxon>Donghicola</taxon>
    </lineage>
</organism>
<keyword evidence="5" id="KW-0479">Metal-binding</keyword>
<dbReference type="EMBL" id="PVTQ01000011">
    <property type="protein sequence ID" value="PRY86898.1"/>
    <property type="molecule type" value="Genomic_DNA"/>
</dbReference>
<evidence type="ECO:0000256" key="1">
    <source>
        <dbReference type="ARBA" id="ARBA00001968"/>
    </source>
</evidence>
<dbReference type="SUPFAM" id="SSF89562">
    <property type="entry name" value="RraA-like"/>
    <property type="match status" value="1"/>
</dbReference>
<feature type="binding site" evidence="5">
    <location>
        <position position="125"/>
    </location>
    <ligand>
        <name>substrate</name>
    </ligand>
</feature>
<evidence type="ECO:0000313" key="6">
    <source>
        <dbReference type="EMBL" id="PRY86898.1"/>
    </source>
</evidence>
<comment type="cofactor">
    <cofactor evidence="5">
        <name>Mg(2+)</name>
        <dbReference type="ChEBI" id="CHEBI:18420"/>
    </cofactor>
</comment>
<protein>
    <recommendedName>
        <fullName evidence="2">Putative 4-hydroxy-4-methyl-2-oxoglutarate aldolase</fullName>
    </recommendedName>
    <alternativeName>
        <fullName evidence="3">Regulator of ribonuclease activity homolog</fullName>
    </alternativeName>
    <alternativeName>
        <fullName evidence="4">RraA-like protein</fullName>
    </alternativeName>
</protein>
<evidence type="ECO:0000256" key="3">
    <source>
        <dbReference type="ARBA" id="ARBA00029596"/>
    </source>
</evidence>
<feature type="binding site" evidence="5">
    <location>
        <position position="126"/>
    </location>
    <ligand>
        <name>Mg(2+)</name>
        <dbReference type="ChEBI" id="CHEBI:18420"/>
    </ligand>
</feature>
<evidence type="ECO:0000256" key="5">
    <source>
        <dbReference type="PIRSR" id="PIRSR605493-1"/>
    </source>
</evidence>
<dbReference type="AlphaFoldDB" id="A0A2T0WJL6"/>
<comment type="caution">
    <text evidence="6">The sequence shown here is derived from an EMBL/GenBank/DDBJ whole genome shotgun (WGS) entry which is preliminary data.</text>
</comment>
<accession>A0A2T0WJL6</accession>
<sequence>MLEEPPILRIRRGFPRPTAAQIEAFRGVPTGFVCDAMNGAGSLDTAIAPIGAATTSGPVVGTAVVADNGPAEILATMAALSLVQEGDILLSAVHGYQGTSACGDLILGMMKNNGVTAFVTDGPMRDVEGIEEVGLPAWCTGLNPNSPYSKGPGAVGDAAVIGGQRVASGDIIVADRSGVVVIPHAKINETIKALEAVKAAEAAFEAKVKGGAKTFFDLDAMVAEGKAIWID</sequence>
<dbReference type="Pfam" id="PF03737">
    <property type="entry name" value="RraA-like"/>
    <property type="match status" value="1"/>
</dbReference>
<evidence type="ECO:0000313" key="7">
    <source>
        <dbReference type="Proteomes" id="UP000238392"/>
    </source>
</evidence>
<dbReference type="GO" id="GO:0046872">
    <property type="term" value="F:metal ion binding"/>
    <property type="evidence" value="ECO:0007669"/>
    <property type="project" value="UniProtKB-KW"/>
</dbReference>
<keyword evidence="5" id="KW-0460">Magnesium</keyword>
<name>A0A2T0WJL6_9RHOB</name>
<dbReference type="PANTHER" id="PTHR33254">
    <property type="entry name" value="4-HYDROXY-4-METHYL-2-OXOGLUTARATE ALDOLASE 3-RELATED"/>
    <property type="match status" value="1"/>
</dbReference>
<evidence type="ECO:0000256" key="4">
    <source>
        <dbReference type="ARBA" id="ARBA00030169"/>
    </source>
</evidence>
<evidence type="ECO:0000256" key="2">
    <source>
        <dbReference type="ARBA" id="ARBA00016549"/>
    </source>
</evidence>